<feature type="non-terminal residue" evidence="3">
    <location>
        <position position="168"/>
    </location>
</feature>
<feature type="transmembrane region" description="Helical" evidence="2">
    <location>
        <begin position="7"/>
        <end position="30"/>
    </location>
</feature>
<dbReference type="EMBL" id="BARV01022043">
    <property type="protein sequence ID" value="GAI30435.1"/>
    <property type="molecule type" value="Genomic_DNA"/>
</dbReference>
<feature type="region of interest" description="Disordered" evidence="1">
    <location>
        <begin position="54"/>
        <end position="116"/>
    </location>
</feature>
<keyword evidence="2" id="KW-1133">Transmembrane helix</keyword>
<gene>
    <name evidence="3" type="ORF">S06H3_36401</name>
</gene>
<evidence type="ECO:0000256" key="1">
    <source>
        <dbReference type="SAM" id="MobiDB-lite"/>
    </source>
</evidence>
<sequence length="168" mass="18621">MKKNIKIIITIAVAVILIGVGSLLIFKGFFQNKVANEFENESIVVEENAGLLKEEADSGSSTSVEVENEDATLQSGNDSKNQKEDNSTDKDGQINNNSINDDEDNSKSSSNVTDEVNSKDLEAQYKKIVESGKPSIIVFSYDADCCEKTRIFFDDYNKKVFALMEENK</sequence>
<keyword evidence="2" id="KW-0812">Transmembrane</keyword>
<evidence type="ECO:0000256" key="2">
    <source>
        <dbReference type="SAM" id="Phobius"/>
    </source>
</evidence>
<reference evidence="3" key="1">
    <citation type="journal article" date="2014" name="Front. Microbiol.">
        <title>High frequency of phylogenetically diverse reductive dehalogenase-homologous genes in deep subseafloor sedimentary metagenomes.</title>
        <authorList>
            <person name="Kawai M."/>
            <person name="Futagami T."/>
            <person name="Toyoda A."/>
            <person name="Takaki Y."/>
            <person name="Nishi S."/>
            <person name="Hori S."/>
            <person name="Arai W."/>
            <person name="Tsubouchi T."/>
            <person name="Morono Y."/>
            <person name="Uchiyama I."/>
            <person name="Ito T."/>
            <person name="Fujiyama A."/>
            <person name="Inagaki F."/>
            <person name="Takami H."/>
        </authorList>
    </citation>
    <scope>NUCLEOTIDE SEQUENCE</scope>
    <source>
        <strain evidence="3">Expedition CK06-06</strain>
    </source>
</reference>
<protein>
    <submittedName>
        <fullName evidence="3">Uncharacterized protein</fullName>
    </submittedName>
</protein>
<organism evidence="3">
    <name type="scientific">marine sediment metagenome</name>
    <dbReference type="NCBI Taxonomy" id="412755"/>
    <lineage>
        <taxon>unclassified sequences</taxon>
        <taxon>metagenomes</taxon>
        <taxon>ecological metagenomes</taxon>
    </lineage>
</organism>
<name>X1NUH7_9ZZZZ</name>
<evidence type="ECO:0000313" key="3">
    <source>
        <dbReference type="EMBL" id="GAI30435.1"/>
    </source>
</evidence>
<dbReference type="AlphaFoldDB" id="X1NUH7"/>
<feature type="compositionally biased region" description="Basic and acidic residues" evidence="1">
    <location>
        <begin position="80"/>
        <end position="92"/>
    </location>
</feature>
<proteinExistence type="predicted"/>
<keyword evidence="2" id="KW-0472">Membrane</keyword>
<feature type="compositionally biased region" description="Polar residues" evidence="1">
    <location>
        <begin position="58"/>
        <end position="79"/>
    </location>
</feature>
<comment type="caution">
    <text evidence="3">The sequence shown here is derived from an EMBL/GenBank/DDBJ whole genome shotgun (WGS) entry which is preliminary data.</text>
</comment>
<accession>X1NUH7</accession>